<feature type="signal peptide" evidence="1">
    <location>
        <begin position="1"/>
        <end position="21"/>
    </location>
</feature>
<sequence length="161" mass="16826">MKKMKTLLAGAMLLAAAGAFAQASAPVTVTAPWARATVQGQRASGAFMTLVPAEALTLVGVSTPVAGVAEVHEMKMEGDVMRMRAVQSVPLPANQPFQLKPGGYHLMLQELKAPLAPNTSIPVTLSFRTAKGEARQLTVQVPVSTLPPKEAGVVGAEPHKH</sequence>
<dbReference type="Proteomes" id="UP000297839">
    <property type="component" value="Unassembled WGS sequence"/>
</dbReference>
<proteinExistence type="predicted"/>
<comment type="caution">
    <text evidence="2">The sequence shown here is derived from an EMBL/GenBank/DDBJ whole genome shotgun (WGS) entry which is preliminary data.</text>
</comment>
<name>A0A4Z0BVM6_9BURK</name>
<keyword evidence="1" id="KW-0732">Signal</keyword>
<organism evidence="2 3">
    <name type="scientific">Ramlibacter humi</name>
    <dbReference type="NCBI Taxonomy" id="2530451"/>
    <lineage>
        <taxon>Bacteria</taxon>
        <taxon>Pseudomonadati</taxon>
        <taxon>Pseudomonadota</taxon>
        <taxon>Betaproteobacteria</taxon>
        <taxon>Burkholderiales</taxon>
        <taxon>Comamonadaceae</taxon>
        <taxon>Ramlibacter</taxon>
    </lineage>
</organism>
<reference evidence="2 3" key="1">
    <citation type="submission" date="2019-03" db="EMBL/GenBank/DDBJ databases">
        <title>Ramlibacter sp. 18x22-1, whole genome shotgun sequence.</title>
        <authorList>
            <person name="Zhang X."/>
            <person name="Feng G."/>
            <person name="Zhu H."/>
        </authorList>
    </citation>
    <scope>NUCLEOTIDE SEQUENCE [LARGE SCALE GENOMIC DNA]</scope>
    <source>
        <strain evidence="2 3">18x22-1</strain>
    </source>
</reference>
<dbReference type="SUPFAM" id="SSF110087">
    <property type="entry name" value="DR1885-like metal-binding protein"/>
    <property type="match status" value="1"/>
</dbReference>
<dbReference type="PANTHER" id="PTHR36302">
    <property type="entry name" value="BLR7088 PROTEIN"/>
    <property type="match status" value="1"/>
</dbReference>
<gene>
    <name evidence="2" type="ORF">EZ216_12850</name>
</gene>
<dbReference type="Pfam" id="PF04314">
    <property type="entry name" value="PCuAC"/>
    <property type="match status" value="1"/>
</dbReference>
<evidence type="ECO:0000313" key="3">
    <source>
        <dbReference type="Proteomes" id="UP000297839"/>
    </source>
</evidence>
<evidence type="ECO:0000256" key="1">
    <source>
        <dbReference type="SAM" id="SignalP"/>
    </source>
</evidence>
<dbReference type="AlphaFoldDB" id="A0A4Z0BVM6"/>
<keyword evidence="3" id="KW-1185">Reference proteome</keyword>
<dbReference type="InterPro" id="IPR058248">
    <property type="entry name" value="Lxx211020-like"/>
</dbReference>
<dbReference type="Gene3D" id="2.60.40.1890">
    <property type="entry name" value="PCu(A)C copper chaperone"/>
    <property type="match status" value="1"/>
</dbReference>
<protein>
    <submittedName>
        <fullName evidence="2">Copper chaperone PCu(A)C</fullName>
    </submittedName>
</protein>
<feature type="chain" id="PRO_5021415455" evidence="1">
    <location>
        <begin position="22"/>
        <end position="161"/>
    </location>
</feature>
<dbReference type="InterPro" id="IPR007410">
    <property type="entry name" value="LpqE-like"/>
</dbReference>
<accession>A0A4Z0BVM6</accession>
<dbReference type="PANTHER" id="PTHR36302:SF1">
    <property type="entry name" value="COPPER CHAPERONE PCU(A)C"/>
    <property type="match status" value="1"/>
</dbReference>
<dbReference type="OrthoDB" id="9796962at2"/>
<dbReference type="InterPro" id="IPR036182">
    <property type="entry name" value="PCuAC_sf"/>
</dbReference>
<dbReference type="EMBL" id="SMLK01000003">
    <property type="protein sequence ID" value="TFZ02059.1"/>
    <property type="molecule type" value="Genomic_DNA"/>
</dbReference>
<evidence type="ECO:0000313" key="2">
    <source>
        <dbReference type="EMBL" id="TFZ02059.1"/>
    </source>
</evidence>
<dbReference type="RefSeq" id="WP_135250158.1">
    <property type="nucleotide sequence ID" value="NZ_SMLK01000003.1"/>
</dbReference>